<sequence length="647" mass="73755">MIKPCRMILIGALVTAQVQAADSKDQHPLRQSFVEHYSTAVTAPGNISESTHQLLSAYPLYPYLEYRLLSASLDSQSPEIINDFLERNADTPLHGRILFAWARHTGEQGHWDAFDSAWQQIQRPSTELRCLNGRSLLEQDRLTAAWNEARELWTVGHSQPDLCDPLFDAWLQSENFRSSDALQRYRAALISGRSGLSTYVKRFITDPADLAEADRILSLYQNPGLLLSEPDRLKPGADSAPVLLEMVVKRLARQDLEAALRLWIRERSRFEFSPEKQAELTNYLGVWFAKRFPNTEGQNLLAELDPKHEHSELTGWRIRLALSEKKWDEVLYLIAKLPESERQSDRWRYWKAIAQQAVGQENTALLATLAQERSFYGFMAAQILGREYSLNNQPAQLDSNQLEALSTTPAFTRIRELLALERFSDARSEWNLATAEMSPEQIHLAAHLVNRWGWHHQGIRGAISSRQWDDMTLRFPNPYPELFQLHASNRDISPSWALAITRQESAFWMGAKSRVGARGLMQLMPATARATARRHGITLGGLSDLSEPNTNIQLGTAYLSEVFERFNGNKVYATAAYNAGPGRVSQWLDARGKLPLDIWIETIPFDETRNYVQNVLSFRVIYERLNDQNVTLFSEQEFSTLALNSKD</sequence>
<reference evidence="6 7" key="1">
    <citation type="submission" date="2017-05" db="EMBL/GenBank/DDBJ databases">
        <authorList>
            <person name="Varghese N."/>
            <person name="Submissions S."/>
        </authorList>
    </citation>
    <scope>NUCLEOTIDE SEQUENCE [LARGE SCALE GENOMIC DNA]</scope>
    <source>
        <strain evidence="6 7">CGMCC 1.7287</strain>
    </source>
</reference>
<dbReference type="CDD" id="cd13401">
    <property type="entry name" value="Slt70-like"/>
    <property type="match status" value="1"/>
</dbReference>
<dbReference type="InterPro" id="IPR008939">
    <property type="entry name" value="Lytic_TGlycosylase_superhlx_U"/>
</dbReference>
<dbReference type="InterPro" id="IPR012289">
    <property type="entry name" value="Lytic_TGlycosylase_superhlx_L"/>
</dbReference>
<dbReference type="Gene3D" id="1.10.1240.20">
    <property type="entry name" value="Lytic transglycosylase, superhelical linker domain"/>
    <property type="match status" value="1"/>
</dbReference>
<evidence type="ECO:0000313" key="6">
    <source>
        <dbReference type="EMBL" id="SMR68911.1"/>
    </source>
</evidence>
<feature type="domain" description="Lytic transglycosylase superhelical linker" evidence="5">
    <location>
        <begin position="406"/>
        <end position="471"/>
    </location>
</feature>
<dbReference type="SUPFAM" id="SSF48435">
    <property type="entry name" value="Bacterial muramidases"/>
    <property type="match status" value="1"/>
</dbReference>
<evidence type="ECO:0000256" key="1">
    <source>
        <dbReference type="ARBA" id="ARBA00007734"/>
    </source>
</evidence>
<proteinExistence type="inferred from homology"/>
<dbReference type="Proteomes" id="UP001159257">
    <property type="component" value="Unassembled WGS sequence"/>
</dbReference>
<evidence type="ECO:0000259" key="4">
    <source>
        <dbReference type="Pfam" id="PF01464"/>
    </source>
</evidence>
<dbReference type="InterPro" id="IPR037061">
    <property type="entry name" value="Lytic_TGlycoase_superhlx_L_sf"/>
</dbReference>
<evidence type="ECO:0000256" key="3">
    <source>
        <dbReference type="SAM" id="SignalP"/>
    </source>
</evidence>
<dbReference type="Pfam" id="PF01464">
    <property type="entry name" value="SLT"/>
    <property type="match status" value="1"/>
</dbReference>
<comment type="caution">
    <text evidence="6">The sequence shown here is derived from an EMBL/GenBank/DDBJ whole genome shotgun (WGS) entry which is preliminary data.</text>
</comment>
<evidence type="ECO:0000313" key="7">
    <source>
        <dbReference type="Proteomes" id="UP001159257"/>
    </source>
</evidence>
<keyword evidence="2 3" id="KW-0732">Signal</keyword>
<feature type="signal peptide" evidence="3">
    <location>
        <begin position="1"/>
        <end position="20"/>
    </location>
</feature>
<dbReference type="PANTHER" id="PTHR37423:SF5">
    <property type="entry name" value="SOLUBLE LYTIC MUREIN TRANSGLYCOSYLASE"/>
    <property type="match status" value="1"/>
</dbReference>
<feature type="chain" id="PRO_5045895858" evidence="3">
    <location>
        <begin position="21"/>
        <end position="647"/>
    </location>
</feature>
<name>A0ABY1RVN1_9GAMM</name>
<dbReference type="Pfam" id="PF14718">
    <property type="entry name" value="SLT_L"/>
    <property type="match status" value="1"/>
</dbReference>
<dbReference type="Gene3D" id="1.25.20.10">
    <property type="entry name" value="Bacterial muramidases"/>
    <property type="match status" value="1"/>
</dbReference>
<dbReference type="InterPro" id="IPR008258">
    <property type="entry name" value="Transglycosylase_SLT_dom_1"/>
</dbReference>
<organism evidence="6 7">
    <name type="scientific">Marinobacterium sediminicola</name>
    <dbReference type="NCBI Taxonomy" id="518898"/>
    <lineage>
        <taxon>Bacteria</taxon>
        <taxon>Pseudomonadati</taxon>
        <taxon>Pseudomonadota</taxon>
        <taxon>Gammaproteobacteria</taxon>
        <taxon>Oceanospirillales</taxon>
        <taxon>Oceanospirillaceae</taxon>
        <taxon>Marinobacterium</taxon>
    </lineage>
</organism>
<protein>
    <submittedName>
        <fullName evidence="6">Soluble lytic murein transglycosylase</fullName>
    </submittedName>
</protein>
<dbReference type="RefSeq" id="WP_239042172.1">
    <property type="nucleotide sequence ID" value="NZ_BAAAEY010000002.1"/>
</dbReference>
<keyword evidence="7" id="KW-1185">Reference proteome</keyword>
<dbReference type="Gene3D" id="1.10.530.10">
    <property type="match status" value="1"/>
</dbReference>
<dbReference type="PANTHER" id="PTHR37423">
    <property type="entry name" value="SOLUBLE LYTIC MUREIN TRANSGLYCOSYLASE-RELATED"/>
    <property type="match status" value="1"/>
</dbReference>
<comment type="similarity">
    <text evidence="1">Belongs to the transglycosylase Slt family.</text>
</comment>
<evidence type="ECO:0000259" key="5">
    <source>
        <dbReference type="Pfam" id="PF14718"/>
    </source>
</evidence>
<dbReference type="EMBL" id="FXWV01000001">
    <property type="protein sequence ID" value="SMR68911.1"/>
    <property type="molecule type" value="Genomic_DNA"/>
</dbReference>
<dbReference type="SUPFAM" id="SSF53955">
    <property type="entry name" value="Lysozyme-like"/>
    <property type="match status" value="1"/>
</dbReference>
<accession>A0ABY1RVN1</accession>
<dbReference type="InterPro" id="IPR023346">
    <property type="entry name" value="Lysozyme-like_dom_sf"/>
</dbReference>
<gene>
    <name evidence="6" type="ORF">SAMN04487964_10150</name>
</gene>
<feature type="domain" description="Transglycosylase SLT" evidence="4">
    <location>
        <begin position="482"/>
        <end position="594"/>
    </location>
</feature>
<evidence type="ECO:0000256" key="2">
    <source>
        <dbReference type="ARBA" id="ARBA00022729"/>
    </source>
</evidence>